<feature type="compositionally biased region" description="Low complexity" evidence="1">
    <location>
        <begin position="425"/>
        <end position="436"/>
    </location>
</feature>
<keyword evidence="4" id="KW-1185">Reference proteome</keyword>
<gene>
    <name evidence="3" type="primary">etd1</name>
    <name evidence="2" type="ORF">SJAG_04776</name>
</gene>
<proteinExistence type="predicted"/>
<feature type="compositionally biased region" description="Polar residues" evidence="1">
    <location>
        <begin position="473"/>
        <end position="485"/>
    </location>
</feature>
<accession>B6K7Q8</accession>
<feature type="compositionally biased region" description="Basic and acidic residues" evidence="1">
    <location>
        <begin position="142"/>
        <end position="165"/>
    </location>
</feature>
<reference evidence="2 4" key="1">
    <citation type="journal article" date="2011" name="Science">
        <title>Comparative functional genomics of the fission yeasts.</title>
        <authorList>
            <person name="Rhind N."/>
            <person name="Chen Z."/>
            <person name="Yassour M."/>
            <person name="Thompson D.A."/>
            <person name="Haas B.J."/>
            <person name="Habib N."/>
            <person name="Wapinski I."/>
            <person name="Roy S."/>
            <person name="Lin M.F."/>
            <person name="Heiman D.I."/>
            <person name="Young S.K."/>
            <person name="Furuya K."/>
            <person name="Guo Y."/>
            <person name="Pidoux A."/>
            <person name="Chen H.M."/>
            <person name="Robbertse B."/>
            <person name="Goldberg J.M."/>
            <person name="Aoki K."/>
            <person name="Bayne E.H."/>
            <person name="Berlin A.M."/>
            <person name="Desjardins C.A."/>
            <person name="Dobbs E."/>
            <person name="Dukaj L."/>
            <person name="Fan L."/>
            <person name="FitzGerald M.G."/>
            <person name="French C."/>
            <person name="Gujja S."/>
            <person name="Hansen K."/>
            <person name="Keifenheim D."/>
            <person name="Levin J.Z."/>
            <person name="Mosher R.A."/>
            <person name="Mueller C.A."/>
            <person name="Pfiffner J."/>
            <person name="Priest M."/>
            <person name="Russ C."/>
            <person name="Smialowska A."/>
            <person name="Swoboda P."/>
            <person name="Sykes S.M."/>
            <person name="Vaughn M."/>
            <person name="Vengrova S."/>
            <person name="Yoder R."/>
            <person name="Zeng Q."/>
            <person name="Allshire R."/>
            <person name="Baulcombe D."/>
            <person name="Birren B.W."/>
            <person name="Brown W."/>
            <person name="Ekwall K."/>
            <person name="Kellis M."/>
            <person name="Leatherwood J."/>
            <person name="Levin H."/>
            <person name="Margalit H."/>
            <person name="Martienssen R."/>
            <person name="Nieduszynski C.A."/>
            <person name="Spatafora J.W."/>
            <person name="Friedman N."/>
            <person name="Dalgaard J.Z."/>
            <person name="Baumann P."/>
            <person name="Niki H."/>
            <person name="Regev A."/>
            <person name="Nusbaum C."/>
        </authorList>
    </citation>
    <scope>NUCLEOTIDE SEQUENCE [LARGE SCALE GENOMIC DNA]</scope>
    <source>
        <strain evidence="4">yFS275 / FY16936</strain>
    </source>
</reference>
<dbReference type="RefSeq" id="XP_002175855.1">
    <property type="nucleotide sequence ID" value="XM_002175819.1"/>
</dbReference>
<feature type="region of interest" description="Disordered" evidence="1">
    <location>
        <begin position="407"/>
        <end position="485"/>
    </location>
</feature>
<protein>
    <submittedName>
        <fullName evidence="2">Uncharacterized protein</fullName>
    </submittedName>
</protein>
<feature type="compositionally biased region" description="Low complexity" evidence="1">
    <location>
        <begin position="449"/>
        <end position="461"/>
    </location>
</feature>
<dbReference type="VEuPathDB" id="FungiDB:SJAG_04776"/>
<feature type="compositionally biased region" description="Low complexity" evidence="1">
    <location>
        <begin position="206"/>
        <end position="228"/>
    </location>
</feature>
<sequence>MAAIAALAQAASAAATASVGLVLVGDTAANGEKSPCGPNSIADGLVVDKSRRNTDRHIQRAQTSRVAGNKDHTAKHSSSGDFRRSWSFAPRRSASVDHVITSNLFGTHAPTTHPTSTTAATGRGSASPSPHVSTEFRQPCGEPRRDPLKEPRGAEDPTPHTHSIGDSRCTPTPTRARTPMTRGSVRHGRSVSLWQRVFSRAGGGASANARDLQQAQQQHQRRTSSASSIASSAEFSQALPLLWPPGVFPLLKAAAATSVTRVSVRGATACVNENPCGPVSGRVENAKRVTSSLRERDNVKPNVQQQQQQQPDSEPNPLSAISARLAESVDSTDLAWDADFEALSPSLTIPPSLTAADAQVRRQLELVKQLSVHVQSIASRVCSHARELEPKKLLWEEAHTLLLLTSTTTTGRTTPANPANRVIVSGKSPSGPASPSTHLTEHGSAVHRTSPSAHSPHTASSGTPDGQDHASGDTPSCTVDPSSPLLTDRVRELLARLSSSDEARRANYTAISAQIPFEQAAGLPSQLPFDAHMLPELVRYVADLDQRIIKSCSAT</sequence>
<dbReference type="EMBL" id="KE651168">
    <property type="protein sequence ID" value="EEB09562.1"/>
    <property type="molecule type" value="Genomic_DNA"/>
</dbReference>
<evidence type="ECO:0000313" key="3">
    <source>
        <dbReference type="JaponicusDB" id="SJAG_04776"/>
    </source>
</evidence>
<feature type="region of interest" description="Disordered" evidence="1">
    <location>
        <begin position="105"/>
        <end position="188"/>
    </location>
</feature>
<dbReference type="Proteomes" id="UP000001744">
    <property type="component" value="Unassembled WGS sequence"/>
</dbReference>
<name>B6K7Q8_SCHJY</name>
<feature type="compositionally biased region" description="Low complexity" evidence="1">
    <location>
        <begin position="107"/>
        <end position="130"/>
    </location>
</feature>
<feature type="region of interest" description="Disordered" evidence="1">
    <location>
        <begin position="202"/>
        <end position="228"/>
    </location>
</feature>
<evidence type="ECO:0000256" key="1">
    <source>
        <dbReference type="SAM" id="MobiDB-lite"/>
    </source>
</evidence>
<dbReference type="JaponicusDB" id="SJAG_04776">
    <property type="gene designation" value="etd1"/>
</dbReference>
<evidence type="ECO:0000313" key="4">
    <source>
        <dbReference type="Proteomes" id="UP000001744"/>
    </source>
</evidence>
<feature type="region of interest" description="Disordered" evidence="1">
    <location>
        <begin position="273"/>
        <end position="318"/>
    </location>
</feature>
<feature type="compositionally biased region" description="Low complexity" evidence="1">
    <location>
        <begin position="170"/>
        <end position="182"/>
    </location>
</feature>
<dbReference type="HOGENOM" id="CLU_491034_0_0_1"/>
<dbReference type="AlphaFoldDB" id="B6K7Q8"/>
<feature type="region of interest" description="Disordered" evidence="1">
    <location>
        <begin position="50"/>
        <end position="85"/>
    </location>
</feature>
<organism evidence="2 4">
    <name type="scientific">Schizosaccharomyces japonicus (strain yFS275 / FY16936)</name>
    <name type="common">Fission yeast</name>
    <dbReference type="NCBI Taxonomy" id="402676"/>
    <lineage>
        <taxon>Eukaryota</taxon>
        <taxon>Fungi</taxon>
        <taxon>Dikarya</taxon>
        <taxon>Ascomycota</taxon>
        <taxon>Taphrinomycotina</taxon>
        <taxon>Schizosaccharomycetes</taxon>
        <taxon>Schizosaccharomycetales</taxon>
        <taxon>Schizosaccharomycetaceae</taxon>
        <taxon>Schizosaccharomyces</taxon>
    </lineage>
</organism>
<evidence type="ECO:0000313" key="2">
    <source>
        <dbReference type="EMBL" id="EEB09562.1"/>
    </source>
</evidence>
<dbReference type="GeneID" id="7049360"/>